<organism evidence="2 3">
    <name type="scientific">Pseudovirgaria hyperparasitica</name>
    <dbReference type="NCBI Taxonomy" id="470096"/>
    <lineage>
        <taxon>Eukaryota</taxon>
        <taxon>Fungi</taxon>
        <taxon>Dikarya</taxon>
        <taxon>Ascomycota</taxon>
        <taxon>Pezizomycotina</taxon>
        <taxon>Dothideomycetes</taxon>
        <taxon>Dothideomycetes incertae sedis</taxon>
        <taxon>Acrospermales</taxon>
        <taxon>Acrospermaceae</taxon>
        <taxon>Pseudovirgaria</taxon>
    </lineage>
</organism>
<dbReference type="GeneID" id="54483113"/>
<gene>
    <name evidence="2" type="ORF">EJ05DRAFT_442931</name>
</gene>
<dbReference type="Gene3D" id="3.30.559.10">
    <property type="entry name" value="Chloramphenicol acetyltransferase-like domain"/>
    <property type="match status" value="2"/>
</dbReference>
<dbReference type="InterPro" id="IPR023213">
    <property type="entry name" value="CAT-like_dom_sf"/>
</dbReference>
<dbReference type="EMBL" id="ML996579">
    <property type="protein sequence ID" value="KAF2754939.1"/>
    <property type="molecule type" value="Genomic_DNA"/>
</dbReference>
<dbReference type="GO" id="GO:0044550">
    <property type="term" value="P:secondary metabolite biosynthetic process"/>
    <property type="evidence" value="ECO:0007669"/>
    <property type="project" value="TreeGrafter"/>
</dbReference>
<evidence type="ECO:0000256" key="1">
    <source>
        <dbReference type="ARBA" id="ARBA00022679"/>
    </source>
</evidence>
<dbReference type="PANTHER" id="PTHR31642:SF310">
    <property type="entry name" value="FATTY ALCOHOL:CAFFEOYL-COA ACYLTRANSFERASE"/>
    <property type="match status" value="1"/>
</dbReference>
<reference evidence="2" key="1">
    <citation type="journal article" date="2020" name="Stud. Mycol.">
        <title>101 Dothideomycetes genomes: a test case for predicting lifestyles and emergence of pathogens.</title>
        <authorList>
            <person name="Haridas S."/>
            <person name="Albert R."/>
            <person name="Binder M."/>
            <person name="Bloem J."/>
            <person name="Labutti K."/>
            <person name="Salamov A."/>
            <person name="Andreopoulos B."/>
            <person name="Baker S."/>
            <person name="Barry K."/>
            <person name="Bills G."/>
            <person name="Bluhm B."/>
            <person name="Cannon C."/>
            <person name="Castanera R."/>
            <person name="Culley D."/>
            <person name="Daum C."/>
            <person name="Ezra D."/>
            <person name="Gonzalez J."/>
            <person name="Henrissat B."/>
            <person name="Kuo A."/>
            <person name="Liang C."/>
            <person name="Lipzen A."/>
            <person name="Lutzoni F."/>
            <person name="Magnuson J."/>
            <person name="Mondo S."/>
            <person name="Nolan M."/>
            <person name="Ohm R."/>
            <person name="Pangilinan J."/>
            <person name="Park H.-J."/>
            <person name="Ramirez L."/>
            <person name="Alfaro M."/>
            <person name="Sun H."/>
            <person name="Tritt A."/>
            <person name="Yoshinaga Y."/>
            <person name="Zwiers L.-H."/>
            <person name="Turgeon B."/>
            <person name="Goodwin S."/>
            <person name="Spatafora J."/>
            <person name="Crous P."/>
            <person name="Grigoriev I."/>
        </authorList>
    </citation>
    <scope>NUCLEOTIDE SEQUENCE</scope>
    <source>
        <strain evidence="2">CBS 121739</strain>
    </source>
</reference>
<dbReference type="RefSeq" id="XP_033597390.1">
    <property type="nucleotide sequence ID" value="XM_033742059.1"/>
</dbReference>
<dbReference type="AlphaFoldDB" id="A0A6A6VYK6"/>
<dbReference type="Pfam" id="PF02458">
    <property type="entry name" value="Transferase"/>
    <property type="match status" value="1"/>
</dbReference>
<evidence type="ECO:0000313" key="2">
    <source>
        <dbReference type="EMBL" id="KAF2754939.1"/>
    </source>
</evidence>
<evidence type="ECO:0000313" key="3">
    <source>
        <dbReference type="Proteomes" id="UP000799437"/>
    </source>
</evidence>
<sequence>MKAELVGHHRIYSEHEDASKKTAVLPAIDSWGAYWRTIVAIYFFESYSGLDVFSDLRKSLSRALDRVPHLTGTLEPTSIKTSDEPVRTFRRVKVTWGSGTPGGELLECKTNARIKSLIPPSAQASSFVWDRSDKALEALFPKCLSETSGLRIQLTKFTCGGFSIAIDMDHALADAYTVALFIGYWSSVHNQMFPTTAEPCQSAKLPDLLFSPSIVEDKIPSDGKKLLMLEKSTHLPTRRPDFRFLSAPNKEIIVSRDGPIPNMKRPNSVSTQYLFHVSEYDYERITRGVQATADVQVTDQIAFTAFLWAALNQARLHCGRHSLDLHLSLSLRWTLGLPEGLVGSPLVAVMFDSGEDLHTVRRRPSVLATAITETLEKYTEDALLGIVYDASMRDSPTSSSRGTEKSERMELTSGVGSISSAPIFGSCRPLFMAPPALPVENLFIMADCLSSNAGTTAKRYADGYNIFVSLPRDVYCSLIQDPAFSAFEVLDDL</sequence>
<dbReference type="Proteomes" id="UP000799437">
    <property type="component" value="Unassembled WGS sequence"/>
</dbReference>
<dbReference type="OrthoDB" id="444127at2759"/>
<dbReference type="PANTHER" id="PTHR31642">
    <property type="entry name" value="TRICHOTHECENE 3-O-ACETYLTRANSFERASE"/>
    <property type="match status" value="1"/>
</dbReference>
<dbReference type="GO" id="GO:0016747">
    <property type="term" value="F:acyltransferase activity, transferring groups other than amino-acyl groups"/>
    <property type="evidence" value="ECO:0007669"/>
    <property type="project" value="TreeGrafter"/>
</dbReference>
<keyword evidence="1 2" id="KW-0808">Transferase</keyword>
<proteinExistence type="predicted"/>
<keyword evidence="3" id="KW-1185">Reference proteome</keyword>
<protein>
    <submittedName>
        <fullName evidence="2">Transferase family protein-like protein</fullName>
    </submittedName>
</protein>
<dbReference type="InterPro" id="IPR050317">
    <property type="entry name" value="Plant_Fungal_Acyltransferase"/>
</dbReference>
<name>A0A6A6VYK6_9PEZI</name>
<accession>A0A6A6VYK6</accession>